<feature type="transmembrane region" description="Helical" evidence="1">
    <location>
        <begin position="436"/>
        <end position="464"/>
    </location>
</feature>
<feature type="transmembrane region" description="Helical" evidence="1">
    <location>
        <begin position="126"/>
        <end position="144"/>
    </location>
</feature>
<feature type="transmembrane region" description="Helical" evidence="1">
    <location>
        <begin position="297"/>
        <end position="319"/>
    </location>
</feature>
<dbReference type="EMBL" id="FQ312004">
    <property type="protein sequence ID" value="CBW21979.1"/>
    <property type="molecule type" value="Genomic_DNA"/>
</dbReference>
<accession>E1WSP5</accession>
<dbReference type="AlphaFoldDB" id="E1WSP5"/>
<feature type="transmembrane region" description="Helical" evidence="1">
    <location>
        <begin position="261"/>
        <end position="277"/>
    </location>
</feature>
<proteinExistence type="predicted"/>
<feature type="transmembrane region" description="Helical" evidence="1">
    <location>
        <begin position="240"/>
        <end position="255"/>
    </location>
</feature>
<evidence type="ECO:0000313" key="3">
    <source>
        <dbReference type="Proteomes" id="UP000008560"/>
    </source>
</evidence>
<sequence>MLNSLLTSYKKITIFYFFVVLANIVLFGSNLNLIISLLQYYVVIYCLLKKKLNEAIFFHLTFVCTSLAPTTAFDLQEGASAICSYARIKIGPVCIFYLISIYIYLVSLGKKNRLERSTLFYKLYKVLLFLAITGFLLGGYGFLFLEHYEITAVLLYGTYIFIVVLNMRILINNNNTFLLTLFYKNLPPIIGASILATFFSYYVVGISSAYGVLDMILQPDMVYFGIIFLMGLYKSEYKQYVLVVSILYILMNLVSATGHNIIIIAIGLFYFLYYTYFSQELYEKDRRSVRRFRKVFILLLPLVVICILAFADMGTLFLVKLQNVFSLFSSDVNEIDTSPYVRIATTMNIVDNNKRNFIGLLFGQGFGGYFTDSLNMFAGLNLSDGGWPDLDVRTGRYTRGHDTFATVPLLNGFLGLGILLYMCYKYAIFAKRSYMAYAIFPWIVFTFYFNIIYGIIGICFLYAAEYENLSN</sequence>
<feature type="transmembrane region" description="Helical" evidence="1">
    <location>
        <begin position="216"/>
        <end position="233"/>
    </location>
</feature>
<feature type="transmembrane region" description="Helical" evidence="1">
    <location>
        <begin position="55"/>
        <end position="73"/>
    </location>
</feature>
<keyword evidence="1" id="KW-0472">Membrane</keyword>
<dbReference type="PATRIC" id="fig|862962.3.peg.1454"/>
<dbReference type="Proteomes" id="UP000008560">
    <property type="component" value="Chromosome"/>
</dbReference>
<feature type="transmembrane region" description="Helical" evidence="1">
    <location>
        <begin position="183"/>
        <end position="204"/>
    </location>
</feature>
<feature type="transmembrane region" description="Helical" evidence="1">
    <location>
        <begin position="404"/>
        <end position="424"/>
    </location>
</feature>
<organism evidence="2 3">
    <name type="scientific">Bacteroides fragilis (strain 638R)</name>
    <dbReference type="NCBI Taxonomy" id="862962"/>
    <lineage>
        <taxon>Bacteria</taxon>
        <taxon>Pseudomonadati</taxon>
        <taxon>Bacteroidota</taxon>
        <taxon>Bacteroidia</taxon>
        <taxon>Bacteroidales</taxon>
        <taxon>Bacteroidaceae</taxon>
        <taxon>Bacteroides</taxon>
    </lineage>
</organism>
<dbReference type="KEGG" id="bfg:BF638R_1440"/>
<evidence type="ECO:0000256" key="1">
    <source>
        <dbReference type="SAM" id="Phobius"/>
    </source>
</evidence>
<reference evidence="2 3" key="1">
    <citation type="journal article" date="2010" name="Microbiology">
        <title>Twenty-eight divergent polysaccharide loci specifying within- and amongst-strain capsule diversity in three strains of Bacteroides fragilis.</title>
        <authorList>
            <person name="Patrick S."/>
            <person name="Blakely G.W."/>
            <person name="Houston S."/>
            <person name="Moore J."/>
            <person name="Abratt V.R."/>
            <person name="Bertalan M."/>
            <person name="Cerdeno-Tarraga A.M."/>
            <person name="Quail M.A."/>
            <person name="Corton N."/>
            <person name="Corton C."/>
            <person name="Bignell A."/>
            <person name="Barron A."/>
            <person name="Clark L."/>
            <person name="Bentley S.D."/>
            <person name="Parkhill J."/>
        </authorList>
    </citation>
    <scope>NUCLEOTIDE SEQUENCE [LARGE SCALE GENOMIC DNA]</scope>
    <source>
        <strain evidence="2 3">638R</strain>
    </source>
</reference>
<protein>
    <submittedName>
        <fullName evidence="2">Putative transmembrane protein</fullName>
    </submittedName>
</protein>
<feature type="transmembrane region" description="Helical" evidence="1">
    <location>
        <begin position="12"/>
        <end position="43"/>
    </location>
</feature>
<feature type="transmembrane region" description="Helical" evidence="1">
    <location>
        <begin position="150"/>
        <end position="171"/>
    </location>
</feature>
<feature type="transmembrane region" description="Helical" evidence="1">
    <location>
        <begin position="85"/>
        <end position="105"/>
    </location>
</feature>
<name>E1WSP5_BACF6</name>
<keyword evidence="1" id="KW-1133">Transmembrane helix</keyword>
<keyword evidence="1 2" id="KW-0812">Transmembrane</keyword>
<dbReference type="HOGENOM" id="CLU_579589_0_0_10"/>
<evidence type="ECO:0000313" key="2">
    <source>
        <dbReference type="EMBL" id="CBW21979.1"/>
    </source>
</evidence>
<gene>
    <name evidence="2" type="ordered locus">BF638R_1440</name>
</gene>